<organism evidence="1 2">
    <name type="scientific">Rhizobium aethiopicum</name>
    <dbReference type="NCBI Taxonomy" id="1138170"/>
    <lineage>
        <taxon>Bacteria</taxon>
        <taxon>Pseudomonadati</taxon>
        <taxon>Pseudomonadota</taxon>
        <taxon>Alphaproteobacteria</taxon>
        <taxon>Hyphomicrobiales</taxon>
        <taxon>Rhizobiaceae</taxon>
        <taxon>Rhizobium/Agrobacterium group</taxon>
        <taxon>Rhizobium</taxon>
    </lineage>
</organism>
<dbReference type="AlphaFoldDB" id="A0A7W6MD54"/>
<dbReference type="Pfam" id="PF00702">
    <property type="entry name" value="Hydrolase"/>
    <property type="match status" value="1"/>
</dbReference>
<dbReference type="GO" id="GO:0050308">
    <property type="term" value="F:sugar-phosphatase activity"/>
    <property type="evidence" value="ECO:0007669"/>
    <property type="project" value="UniProtKB-EC"/>
</dbReference>
<dbReference type="SUPFAM" id="SSF56784">
    <property type="entry name" value="HAD-like"/>
    <property type="match status" value="1"/>
</dbReference>
<accession>A0A7W6MD54</accession>
<dbReference type="PROSITE" id="PS01228">
    <property type="entry name" value="COF_1"/>
    <property type="match status" value="1"/>
</dbReference>
<dbReference type="SFLD" id="SFLDS00003">
    <property type="entry name" value="Haloacid_Dehalogenase"/>
    <property type="match status" value="1"/>
</dbReference>
<name>A0A7W6MD54_9HYPH</name>
<sequence>MSTTDVDAVAALGYSPAGEAALPRARKETPVPGHHDVLDRSYDAFLFDMDGTLLNSIAVVERVWSEWARRHGFEPEVFLKTIHGIRASDVIRGLGLPGVDPVHEADLLLADEMEDVSGIVEIPDAVRFLNAIPDGRWAIVTSAPIELARRRMAAAGIPMPKVMVSGREVGAGKPSPEGYLLGASRLGVDPANCLVFEDAVAGILAGEAAGADVTVITETHATPFETPHFSIANYRAWQPRQTAEGRLKVVAI</sequence>
<dbReference type="PANTHER" id="PTHR43481:SF4">
    <property type="entry name" value="GLYCEROL-1-PHOSPHATE PHOSPHOHYDROLASE 1-RELATED"/>
    <property type="match status" value="1"/>
</dbReference>
<proteinExistence type="predicted"/>
<gene>
    <name evidence="1" type="ORF">GGD53_000383</name>
</gene>
<dbReference type="InterPro" id="IPR006439">
    <property type="entry name" value="HAD-SF_hydro_IA"/>
</dbReference>
<keyword evidence="1" id="KW-0378">Hydrolase</keyword>
<dbReference type="InterPro" id="IPR023198">
    <property type="entry name" value="PGP-like_dom2"/>
</dbReference>
<dbReference type="Gene3D" id="1.10.150.240">
    <property type="entry name" value="Putative phosphatase, domain 2"/>
    <property type="match status" value="1"/>
</dbReference>
<evidence type="ECO:0000313" key="1">
    <source>
        <dbReference type="EMBL" id="MBB4190267.1"/>
    </source>
</evidence>
<reference evidence="1 2" key="1">
    <citation type="submission" date="2020-08" db="EMBL/GenBank/DDBJ databases">
        <title>Genomic Encyclopedia of Type Strains, Phase IV (KMG-V): Genome sequencing to study the core and pangenomes of soil and plant-associated prokaryotes.</title>
        <authorList>
            <person name="Whitman W."/>
        </authorList>
    </citation>
    <scope>NUCLEOTIDE SEQUENCE [LARGE SCALE GENOMIC DNA]</scope>
    <source>
        <strain evidence="1 2">SEMIA 4074</strain>
    </source>
</reference>
<dbReference type="InterPro" id="IPR023214">
    <property type="entry name" value="HAD_sf"/>
</dbReference>
<dbReference type="InterPro" id="IPR036412">
    <property type="entry name" value="HAD-like_sf"/>
</dbReference>
<dbReference type="Gene3D" id="3.40.50.1000">
    <property type="entry name" value="HAD superfamily/HAD-like"/>
    <property type="match status" value="1"/>
</dbReference>
<protein>
    <submittedName>
        <fullName evidence="1">Sugar-phosphatase</fullName>
        <ecNumber evidence="1">3.1.3.23</ecNumber>
    </submittedName>
</protein>
<keyword evidence="2" id="KW-1185">Reference proteome</keyword>
<evidence type="ECO:0000313" key="2">
    <source>
        <dbReference type="Proteomes" id="UP000524492"/>
    </source>
</evidence>
<dbReference type="NCBIfam" id="TIGR01509">
    <property type="entry name" value="HAD-SF-IA-v3"/>
    <property type="match status" value="1"/>
</dbReference>
<dbReference type="CDD" id="cd07527">
    <property type="entry name" value="HAD_ScGPP-like"/>
    <property type="match status" value="1"/>
</dbReference>
<dbReference type="EC" id="3.1.3.23" evidence="1"/>
<dbReference type="SFLD" id="SFLDG01129">
    <property type="entry name" value="C1.5:_HAD__Beta-PGM__Phosphata"/>
    <property type="match status" value="1"/>
</dbReference>
<comment type="caution">
    <text evidence="1">The sequence shown here is derived from an EMBL/GenBank/DDBJ whole genome shotgun (WGS) entry which is preliminary data.</text>
</comment>
<dbReference type="InterPro" id="IPR051806">
    <property type="entry name" value="HAD-like_SPP"/>
</dbReference>
<dbReference type="Proteomes" id="UP000524492">
    <property type="component" value="Unassembled WGS sequence"/>
</dbReference>
<dbReference type="PANTHER" id="PTHR43481">
    <property type="entry name" value="FRUCTOSE-1-PHOSPHATE PHOSPHATASE"/>
    <property type="match status" value="1"/>
</dbReference>
<dbReference type="EMBL" id="JACIFV010000001">
    <property type="protein sequence ID" value="MBB4190267.1"/>
    <property type="molecule type" value="Genomic_DNA"/>
</dbReference>